<dbReference type="WBParaSite" id="JU765_v2.g19675.t1">
    <property type="protein sequence ID" value="JU765_v2.g19675.t1"/>
    <property type="gene ID" value="JU765_v2.g19675"/>
</dbReference>
<accession>A0AC34QVJ8</accession>
<evidence type="ECO:0000313" key="1">
    <source>
        <dbReference type="Proteomes" id="UP000887576"/>
    </source>
</evidence>
<name>A0AC34QVJ8_9BILA</name>
<protein>
    <submittedName>
        <fullName evidence="2">O-methyltransferase</fullName>
    </submittedName>
</protein>
<evidence type="ECO:0000313" key="2">
    <source>
        <dbReference type="WBParaSite" id="JU765_v2.g19675.t1"/>
    </source>
</evidence>
<sequence>MSTVKKSYGTKDPIISYCSTYTIKQSDVEKEIQDKTLSEHRMAVMLGAPEVLHVGKNFIQLIHAKKVLDIGTFTGASAAAWATALPQDGRVLSFDVDHDSLDKIGRPIIKKYPDLEKKITFHLGPALEALDKLIADGEAGTWDFAFIDADKTNYSNYYDRVMKLLRSGGVIFVDNSLWGGHVTKDPSTFDEDTAAIDACNKHIFEDDASNSALLNFGDGTHIAFKK</sequence>
<dbReference type="Proteomes" id="UP000887576">
    <property type="component" value="Unplaced"/>
</dbReference>
<reference evidence="2" key="1">
    <citation type="submission" date="2022-11" db="UniProtKB">
        <authorList>
            <consortium name="WormBaseParasite"/>
        </authorList>
    </citation>
    <scope>IDENTIFICATION</scope>
</reference>
<organism evidence="1 2">
    <name type="scientific">Panagrolaimus sp. JU765</name>
    <dbReference type="NCBI Taxonomy" id="591449"/>
    <lineage>
        <taxon>Eukaryota</taxon>
        <taxon>Metazoa</taxon>
        <taxon>Ecdysozoa</taxon>
        <taxon>Nematoda</taxon>
        <taxon>Chromadorea</taxon>
        <taxon>Rhabditida</taxon>
        <taxon>Tylenchina</taxon>
        <taxon>Panagrolaimomorpha</taxon>
        <taxon>Panagrolaimoidea</taxon>
        <taxon>Panagrolaimidae</taxon>
        <taxon>Panagrolaimus</taxon>
    </lineage>
</organism>
<proteinExistence type="predicted"/>